<dbReference type="EMBL" id="JAMFTH010000001">
    <property type="protein sequence ID" value="MCP8898109.1"/>
    <property type="molecule type" value="Genomic_DNA"/>
</dbReference>
<dbReference type="Proteomes" id="UP001139319">
    <property type="component" value="Unassembled WGS sequence"/>
</dbReference>
<dbReference type="Pfam" id="PF09839">
    <property type="entry name" value="DUF2066"/>
    <property type="match status" value="1"/>
</dbReference>
<protein>
    <submittedName>
        <fullName evidence="1">DUF2066 domain-containing protein</fullName>
    </submittedName>
</protein>
<name>A0A9X2KSC5_9GAMM</name>
<gene>
    <name evidence="1" type="ORF">M6D89_02215</name>
</gene>
<dbReference type="RefSeq" id="WP_253966399.1">
    <property type="nucleotide sequence ID" value="NZ_JAMFTH010000001.1"/>
</dbReference>
<dbReference type="InterPro" id="IPR018642">
    <property type="entry name" value="DUF2066"/>
</dbReference>
<dbReference type="AlphaFoldDB" id="A0A9X2KSC5"/>
<sequence length="378" mass="42162">MFQPFGDRTLIKPLRFFFVLLLLFGGAVQAEQKVDLYSANELVKSQSLAQREAAAKHALERVLVRVSGSQQAATKPQVRDALVRAQDYVYEYSYSGTDETLEGIEGEPVPASRLHLKFSAALVEQLLREAGLTFWPANRPEVLVWIVENSGAESQIVSDSERWQTLREQAALRGVPISAPLFDLEDHLAMPAQTLWQLDAPTIREASERYRADAILVVRYSQLSDGRFRGDWQLMHSEGEASFEGQGETLAPLLQAAVNDTADRFASLYAINPSETGSASIAMRVDNVTSFATYKQIERYLSSLALVRRVQMHSLSEQGLILQLFTEGDITRLENTLQLAQVLTPASDSVSLSANRYQRRGSLERPLRYRALGQEASP</sequence>
<reference evidence="1" key="2">
    <citation type="submission" date="2023-01" db="EMBL/GenBank/DDBJ databases">
        <title>Gilvimarinus xylanilyticus HB14 isolated from Caulerpa lentillifera aquaculture base in Hainan, China.</title>
        <authorList>
            <person name="Zhang Y.-J."/>
        </authorList>
    </citation>
    <scope>NUCLEOTIDE SEQUENCE</scope>
    <source>
        <strain evidence="1">HB14</strain>
    </source>
</reference>
<keyword evidence="2" id="KW-1185">Reference proteome</keyword>
<evidence type="ECO:0000313" key="1">
    <source>
        <dbReference type="EMBL" id="MCP8898109.1"/>
    </source>
</evidence>
<reference evidence="1" key="1">
    <citation type="submission" date="2022-05" db="EMBL/GenBank/DDBJ databases">
        <authorList>
            <person name="Sun H.-N."/>
        </authorList>
    </citation>
    <scope>NUCLEOTIDE SEQUENCE</scope>
    <source>
        <strain evidence="1">HB14</strain>
    </source>
</reference>
<organism evidence="1 2">
    <name type="scientific">Gilvimarinus xylanilyticus</name>
    <dbReference type="NCBI Taxonomy" id="2944139"/>
    <lineage>
        <taxon>Bacteria</taxon>
        <taxon>Pseudomonadati</taxon>
        <taxon>Pseudomonadota</taxon>
        <taxon>Gammaproteobacteria</taxon>
        <taxon>Cellvibrionales</taxon>
        <taxon>Cellvibrionaceae</taxon>
        <taxon>Gilvimarinus</taxon>
    </lineage>
</organism>
<accession>A0A9X2KSC5</accession>
<evidence type="ECO:0000313" key="2">
    <source>
        <dbReference type="Proteomes" id="UP001139319"/>
    </source>
</evidence>
<comment type="caution">
    <text evidence="1">The sequence shown here is derived from an EMBL/GenBank/DDBJ whole genome shotgun (WGS) entry which is preliminary data.</text>
</comment>
<proteinExistence type="predicted"/>